<dbReference type="SUPFAM" id="SSF53383">
    <property type="entry name" value="PLP-dependent transferases"/>
    <property type="match status" value="1"/>
</dbReference>
<dbReference type="InterPro" id="IPR015424">
    <property type="entry name" value="PyrdxlP-dep_Trfase"/>
</dbReference>
<dbReference type="GO" id="GO:0008732">
    <property type="term" value="F:L-allo-threonine aldolase activity"/>
    <property type="evidence" value="ECO:0007669"/>
    <property type="project" value="RHEA"/>
</dbReference>
<proteinExistence type="inferred from homology"/>
<evidence type="ECO:0000313" key="8">
    <source>
        <dbReference type="Proteomes" id="UP000325797"/>
    </source>
</evidence>
<comment type="cofactor">
    <cofactor evidence="1 5">
        <name>pyridoxal 5'-phosphate</name>
        <dbReference type="ChEBI" id="CHEBI:597326"/>
    </cofactor>
</comment>
<dbReference type="EMBL" id="CP042582">
    <property type="protein sequence ID" value="QEX23966.1"/>
    <property type="molecule type" value="Genomic_DNA"/>
</dbReference>
<dbReference type="Pfam" id="PF01212">
    <property type="entry name" value="Beta_elim_lyase"/>
    <property type="match status" value="1"/>
</dbReference>
<dbReference type="CDD" id="cd06502">
    <property type="entry name" value="TA_like"/>
    <property type="match status" value="1"/>
</dbReference>
<dbReference type="InterPro" id="IPR015421">
    <property type="entry name" value="PyrdxlP-dep_Trfase_major"/>
</dbReference>
<dbReference type="InterPro" id="IPR015422">
    <property type="entry name" value="PyrdxlP-dep_Trfase_small"/>
</dbReference>
<accession>A0A5J6N976</accession>
<comment type="catalytic activity">
    <reaction evidence="5">
        <text>L-threonine = acetaldehyde + glycine</text>
        <dbReference type="Rhea" id="RHEA:19625"/>
        <dbReference type="ChEBI" id="CHEBI:15343"/>
        <dbReference type="ChEBI" id="CHEBI:57305"/>
        <dbReference type="ChEBI" id="CHEBI:57926"/>
        <dbReference type="EC" id="4.1.2.48"/>
    </reaction>
</comment>
<gene>
    <name evidence="7" type="ORF">FRZ61_39070</name>
</gene>
<protein>
    <recommendedName>
        <fullName evidence="5">L-threonine aldolase</fullName>
        <ecNumber evidence="5">4.1.2.48</ecNumber>
    </recommendedName>
</protein>
<comment type="function">
    <text evidence="5">Catalyzes the cleavage of L-allo-threonine and L-threonine to glycine and acetaldehyde.</text>
</comment>
<dbReference type="Gene3D" id="3.90.1150.10">
    <property type="entry name" value="Aspartate Aminotransferase, domain 1"/>
    <property type="match status" value="1"/>
</dbReference>
<dbReference type="EC" id="4.1.2.48" evidence="5"/>
<comment type="catalytic activity">
    <reaction evidence="5">
        <text>L-allo-threonine = acetaldehyde + glycine</text>
        <dbReference type="Rhea" id="RHEA:26209"/>
        <dbReference type="ChEBI" id="CHEBI:15343"/>
        <dbReference type="ChEBI" id="CHEBI:57305"/>
        <dbReference type="ChEBI" id="CHEBI:58585"/>
        <dbReference type="EC" id="4.1.2.48"/>
    </reaction>
</comment>
<dbReference type="InterPro" id="IPR001597">
    <property type="entry name" value="ArAA_b-elim_lyase/Thr_aldolase"/>
</dbReference>
<evidence type="ECO:0000259" key="6">
    <source>
        <dbReference type="Pfam" id="PF01212"/>
    </source>
</evidence>
<evidence type="ECO:0000256" key="4">
    <source>
        <dbReference type="ARBA" id="ARBA00022898"/>
    </source>
</evidence>
<keyword evidence="8" id="KW-1185">Reference proteome</keyword>
<keyword evidence="5" id="KW-0456">Lyase</keyword>
<evidence type="ECO:0000256" key="3">
    <source>
        <dbReference type="ARBA" id="ARBA00011881"/>
    </source>
</evidence>
<reference evidence="7 8" key="1">
    <citation type="submission" date="2019-08" db="EMBL/GenBank/DDBJ databases">
        <title>Hyperibacter terrae gen. nov., sp. nov. and Hyperibacter viscosus sp. nov., two new members in the family Rhodospirillaceae isolated from the rhizosphere of Hypericum perforatum.</title>
        <authorList>
            <person name="Noviana Z."/>
        </authorList>
    </citation>
    <scope>NUCLEOTIDE SEQUENCE [LARGE SCALE GENOMIC DNA]</scope>
    <source>
        <strain evidence="7 8">R5959</strain>
    </source>
</reference>
<dbReference type="AlphaFoldDB" id="A0A5J6N976"/>
<dbReference type="Gene3D" id="3.40.640.10">
    <property type="entry name" value="Type I PLP-dependent aspartate aminotransferase-like (Major domain)"/>
    <property type="match status" value="1"/>
</dbReference>
<comment type="subunit">
    <text evidence="3">Homotetramer.</text>
</comment>
<evidence type="ECO:0000313" key="7">
    <source>
        <dbReference type="EMBL" id="QEX23966.1"/>
    </source>
</evidence>
<keyword evidence="4 5" id="KW-0663">Pyridoxal phosphate</keyword>
<dbReference type="RefSeq" id="WP_151119289.1">
    <property type="nucleotide sequence ID" value="NZ_CP042582.1"/>
</dbReference>
<dbReference type="PANTHER" id="PTHR48097">
    <property type="entry name" value="L-THREONINE ALDOLASE-RELATED"/>
    <property type="match status" value="1"/>
</dbReference>
<dbReference type="KEGG" id="hadh:FRZ61_39070"/>
<dbReference type="PANTHER" id="PTHR48097:SF5">
    <property type="entry name" value="LOW SPECIFICITY L-THREONINE ALDOLASE"/>
    <property type="match status" value="1"/>
</dbReference>
<sequence length="345" mass="36899">MDFRSDNVTGAHPKVLEALVAANRDAVSSYGEDPISERVTRKLQAIFETDCAVFPVATGTAANVLALSSMTPPWGAIFCHEVSHIAVDECGAPEFFTGGAKLVTLGGKGGKIAAAEIEARGGAGKGVVHHVQPAAVSITQATEFGAVYRQEEIAAVGAACKRHGLRYHMDGARFANALVTLNRSPADLTWRAGVEALSFGATKNGALGVEAVILFDKTLTPEFELRRKRGGHLFSKMRYLSAQLEAYLEGDLWLANARHANAMAKRLAEGLARLPGSQLEYEVETNEIFVRLPEPAVAGLEREGFRFYRWDGAQLLRLVAAWNTPAAAVDAFLAAAKRLLAANAA</sequence>
<evidence type="ECO:0000256" key="2">
    <source>
        <dbReference type="ARBA" id="ARBA00006966"/>
    </source>
</evidence>
<feature type="domain" description="Aromatic amino acid beta-eliminating lyase/threonine aldolase" evidence="6">
    <location>
        <begin position="2"/>
        <end position="292"/>
    </location>
</feature>
<dbReference type="GO" id="GO:0006567">
    <property type="term" value="P:L-threonine catabolic process"/>
    <property type="evidence" value="ECO:0007669"/>
    <property type="project" value="UniProtKB-UniRule"/>
</dbReference>
<comment type="similarity">
    <text evidence="2 5">Belongs to the threonine aldolase family.</text>
</comment>
<dbReference type="PIRSF" id="PIRSF038940">
    <property type="entry name" value="Low_specificity_LTA"/>
    <property type="match status" value="1"/>
</dbReference>
<dbReference type="OrthoDB" id="9774495at2"/>
<name>A0A5J6N976_9PROT</name>
<dbReference type="Proteomes" id="UP000325797">
    <property type="component" value="Chromosome"/>
</dbReference>
<evidence type="ECO:0000256" key="5">
    <source>
        <dbReference type="PIRNR" id="PIRNR038940"/>
    </source>
</evidence>
<dbReference type="InterPro" id="IPR026273">
    <property type="entry name" value="Low_specificity_L-TA_bact"/>
</dbReference>
<organism evidence="7 8">
    <name type="scientific">Hypericibacter adhaerens</name>
    <dbReference type="NCBI Taxonomy" id="2602016"/>
    <lineage>
        <taxon>Bacteria</taxon>
        <taxon>Pseudomonadati</taxon>
        <taxon>Pseudomonadota</taxon>
        <taxon>Alphaproteobacteria</taxon>
        <taxon>Rhodospirillales</taxon>
        <taxon>Dongiaceae</taxon>
        <taxon>Hypericibacter</taxon>
    </lineage>
</organism>
<evidence type="ECO:0000256" key="1">
    <source>
        <dbReference type="ARBA" id="ARBA00001933"/>
    </source>
</evidence>